<reference evidence="1" key="2">
    <citation type="submission" date="2023-02" db="EMBL/GenBank/DDBJ databases">
        <authorList>
            <person name="Sun Q."/>
            <person name="Mori K."/>
        </authorList>
    </citation>
    <scope>NUCLEOTIDE SEQUENCE</scope>
    <source>
        <strain evidence="1">NBRC 110608</strain>
    </source>
</reference>
<protein>
    <submittedName>
        <fullName evidence="1">Uncharacterized protein</fullName>
    </submittedName>
</protein>
<sequence length="56" mass="6277">MDAGEPDESEHDASKHVTVVRQYVWSVPKDGPKGAYMVRGEAASVLLTLRRTYDTR</sequence>
<name>A0ABN6YVQ4_9MICO</name>
<accession>A0ABN6YVQ4</accession>
<evidence type="ECO:0000313" key="1">
    <source>
        <dbReference type="EMBL" id="BDZ59318.1"/>
    </source>
</evidence>
<reference evidence="1" key="1">
    <citation type="journal article" date="2014" name="Int. J. Syst. Evol. Microbiol.">
        <title>Complete genome of a new Firmicutes species belonging to the dominant human colonic microbiota ('Ruminococcus bicirculans') reveals two chromosomes and a selective capacity to utilize plant glucans.</title>
        <authorList>
            <consortium name="NISC Comparative Sequencing Program"/>
            <person name="Wegmann U."/>
            <person name="Louis P."/>
            <person name="Goesmann A."/>
            <person name="Henrissat B."/>
            <person name="Duncan S.H."/>
            <person name="Flint H.J."/>
        </authorList>
    </citation>
    <scope>NUCLEOTIDE SEQUENCE</scope>
    <source>
        <strain evidence="1">NBRC 110608</strain>
    </source>
</reference>
<gene>
    <name evidence="1" type="ORF">GCM10025872_29750</name>
</gene>
<dbReference type="EMBL" id="AP027735">
    <property type="protein sequence ID" value="BDZ59318.1"/>
    <property type="molecule type" value="Genomic_DNA"/>
</dbReference>
<proteinExistence type="predicted"/>
<organism evidence="1">
    <name type="scientific">Barrientosiimonas endolithica</name>
    <dbReference type="NCBI Taxonomy" id="1535208"/>
    <lineage>
        <taxon>Bacteria</taxon>
        <taxon>Bacillati</taxon>
        <taxon>Actinomycetota</taxon>
        <taxon>Actinomycetes</taxon>
        <taxon>Micrococcales</taxon>
        <taxon>Dermacoccaceae</taxon>
        <taxon>Barrientosiimonas</taxon>
    </lineage>
</organism>